<dbReference type="SMART" id="SM00345">
    <property type="entry name" value="HTH_GNTR"/>
    <property type="match status" value="1"/>
</dbReference>
<protein>
    <recommendedName>
        <fullName evidence="4">HTH gntR-type domain-containing protein</fullName>
    </recommendedName>
</protein>
<name>A0ABN3BDH7_9ACTN</name>
<dbReference type="InterPro" id="IPR028978">
    <property type="entry name" value="Chorismate_lyase_/UTRA_dom_sf"/>
</dbReference>
<evidence type="ECO:0000256" key="2">
    <source>
        <dbReference type="ARBA" id="ARBA00023125"/>
    </source>
</evidence>
<dbReference type="PROSITE" id="PS50949">
    <property type="entry name" value="HTH_GNTR"/>
    <property type="match status" value="1"/>
</dbReference>
<proteinExistence type="predicted"/>
<dbReference type="RefSeq" id="WP_346162191.1">
    <property type="nucleotide sequence ID" value="NZ_BAAAOQ010000003.1"/>
</dbReference>
<dbReference type="CDD" id="cd07377">
    <property type="entry name" value="WHTH_GntR"/>
    <property type="match status" value="1"/>
</dbReference>
<comment type="caution">
    <text evidence="5">The sequence shown here is derived from an EMBL/GenBank/DDBJ whole genome shotgun (WGS) entry which is preliminary data.</text>
</comment>
<dbReference type="Proteomes" id="UP001501391">
    <property type="component" value="Unassembled WGS sequence"/>
</dbReference>
<dbReference type="PANTHER" id="PTHR44846:SF17">
    <property type="entry name" value="GNTR-FAMILY TRANSCRIPTIONAL REGULATOR"/>
    <property type="match status" value="1"/>
</dbReference>
<gene>
    <name evidence="5" type="ORF">GCM10009787_11790</name>
</gene>
<feature type="domain" description="HTH gntR-type" evidence="4">
    <location>
        <begin position="1"/>
        <end position="69"/>
    </location>
</feature>
<dbReference type="PRINTS" id="PR00035">
    <property type="entry name" value="HTHGNTR"/>
</dbReference>
<dbReference type="InterPro" id="IPR011663">
    <property type="entry name" value="UTRA"/>
</dbReference>
<dbReference type="InterPro" id="IPR036390">
    <property type="entry name" value="WH_DNA-bd_sf"/>
</dbReference>
<evidence type="ECO:0000256" key="3">
    <source>
        <dbReference type="ARBA" id="ARBA00023163"/>
    </source>
</evidence>
<sequence>MLGYAEIASHFRRQIADGELNPGDGMPSYKEASDQFGVNRTTVIRAYDMLKSEGLIISRPGVGTVVAARPRVVISGVDRLDRLNRTGRRYGPGEESTGHRVMRRSIADAEVCQALNVEPGEEVVIRIRTFQQESRPTSVGVSIYPPRTVAEVPELGEEERMERYFGDIYTERTGREVIKGQRTGHARQASQDEINALQLDVPAHAAVAVLVTSVTFHDEEGPLGYWEDVYAPGERIPIP</sequence>
<dbReference type="SUPFAM" id="SSF64288">
    <property type="entry name" value="Chorismate lyase-like"/>
    <property type="match status" value="1"/>
</dbReference>
<keyword evidence="1" id="KW-0805">Transcription regulation</keyword>
<dbReference type="EMBL" id="BAAAOQ010000003">
    <property type="protein sequence ID" value="GAA2192770.1"/>
    <property type="molecule type" value="Genomic_DNA"/>
</dbReference>
<evidence type="ECO:0000259" key="4">
    <source>
        <dbReference type="PROSITE" id="PS50949"/>
    </source>
</evidence>
<dbReference type="Pfam" id="PF07702">
    <property type="entry name" value="UTRA"/>
    <property type="match status" value="1"/>
</dbReference>
<dbReference type="Pfam" id="PF00392">
    <property type="entry name" value="GntR"/>
    <property type="match status" value="1"/>
</dbReference>
<dbReference type="InterPro" id="IPR050679">
    <property type="entry name" value="Bact_HTH_transcr_reg"/>
</dbReference>
<dbReference type="SUPFAM" id="SSF46785">
    <property type="entry name" value="Winged helix' DNA-binding domain"/>
    <property type="match status" value="1"/>
</dbReference>
<evidence type="ECO:0000256" key="1">
    <source>
        <dbReference type="ARBA" id="ARBA00023015"/>
    </source>
</evidence>
<evidence type="ECO:0000313" key="6">
    <source>
        <dbReference type="Proteomes" id="UP001501391"/>
    </source>
</evidence>
<accession>A0ABN3BDH7</accession>
<keyword evidence="6" id="KW-1185">Reference proteome</keyword>
<dbReference type="InterPro" id="IPR000524">
    <property type="entry name" value="Tscrpt_reg_HTH_GntR"/>
</dbReference>
<reference evidence="5 6" key="1">
    <citation type="journal article" date="2019" name="Int. J. Syst. Evol. Microbiol.">
        <title>The Global Catalogue of Microorganisms (GCM) 10K type strain sequencing project: providing services to taxonomists for standard genome sequencing and annotation.</title>
        <authorList>
            <consortium name="The Broad Institute Genomics Platform"/>
            <consortium name="The Broad Institute Genome Sequencing Center for Infectious Disease"/>
            <person name="Wu L."/>
            <person name="Ma J."/>
        </authorList>
    </citation>
    <scope>NUCLEOTIDE SEQUENCE [LARGE SCALE GENOMIC DNA]</scope>
    <source>
        <strain evidence="5 6">JCM 14924</strain>
    </source>
</reference>
<organism evidence="5 6">
    <name type="scientific">Streptomyces bangladeshensis</name>
    <dbReference type="NCBI Taxonomy" id="295352"/>
    <lineage>
        <taxon>Bacteria</taxon>
        <taxon>Bacillati</taxon>
        <taxon>Actinomycetota</taxon>
        <taxon>Actinomycetes</taxon>
        <taxon>Kitasatosporales</taxon>
        <taxon>Streptomycetaceae</taxon>
        <taxon>Streptomyces</taxon>
    </lineage>
</organism>
<dbReference type="Gene3D" id="1.10.10.10">
    <property type="entry name" value="Winged helix-like DNA-binding domain superfamily/Winged helix DNA-binding domain"/>
    <property type="match status" value="1"/>
</dbReference>
<keyword evidence="2" id="KW-0238">DNA-binding</keyword>
<dbReference type="InterPro" id="IPR036388">
    <property type="entry name" value="WH-like_DNA-bd_sf"/>
</dbReference>
<dbReference type="Gene3D" id="3.40.1410.10">
    <property type="entry name" value="Chorismate lyase-like"/>
    <property type="match status" value="1"/>
</dbReference>
<dbReference type="PANTHER" id="PTHR44846">
    <property type="entry name" value="MANNOSYL-D-GLYCERATE TRANSPORT/METABOLISM SYSTEM REPRESSOR MNGR-RELATED"/>
    <property type="match status" value="1"/>
</dbReference>
<keyword evidence="3" id="KW-0804">Transcription</keyword>
<evidence type="ECO:0000313" key="5">
    <source>
        <dbReference type="EMBL" id="GAA2192770.1"/>
    </source>
</evidence>